<dbReference type="SMART" id="SM00829">
    <property type="entry name" value="PKS_ER"/>
    <property type="match status" value="1"/>
</dbReference>
<keyword evidence="3" id="KW-1185">Reference proteome</keyword>
<reference evidence="3" key="1">
    <citation type="journal article" date="2019" name="Int. J. Syst. Evol. Microbiol.">
        <title>The Global Catalogue of Microorganisms (GCM) 10K type strain sequencing project: providing services to taxonomists for standard genome sequencing and annotation.</title>
        <authorList>
            <consortium name="The Broad Institute Genomics Platform"/>
            <consortium name="The Broad Institute Genome Sequencing Center for Infectious Disease"/>
            <person name="Wu L."/>
            <person name="Ma J."/>
        </authorList>
    </citation>
    <scope>NUCLEOTIDE SEQUENCE [LARGE SCALE GENOMIC DNA]</scope>
    <source>
        <strain evidence="3">JCM 4816</strain>
    </source>
</reference>
<gene>
    <name evidence="2" type="ORF">GCM10019016_071190</name>
</gene>
<dbReference type="SUPFAM" id="SSF51735">
    <property type="entry name" value="NAD(P)-binding Rossmann-fold domains"/>
    <property type="match status" value="1"/>
</dbReference>
<dbReference type="InterPro" id="IPR020843">
    <property type="entry name" value="ER"/>
</dbReference>
<sequence length="347" mass="36001">MSRTVRGARGGAVRYYHLPAFAGPAALRLDHRETPAPAAREVLVRMRAWSLNYRDLLIADGRYGRGMKADVVPLSDGAGEVVAVGSEVTRWKPGDRVMSVFMPRWVSGPATDAKVAAALGGTVDGVLAEYVTFDQQALVATPPHLDHPEAATLPCAAVTAWHALVVHGGLAAGQTVLTLGSGGVSVFALQFAVLAGAQAVVTSGSDAKLERLLAMGAVAGVNRSSTPQWGAHVRELTGGGVDHVVEVGGAGTLPQSVRAVRTGGRISVIGVLSRGDGLDPVPLLRKAVTVQGMQVGSRETSEAMARAVAAHRLRPAVDRAFPFSEARAAYEHLASGGHFGKVVLVAD</sequence>
<organism evidence="2 3">
    <name type="scientific">Streptomyces prasinosporus</name>
    <dbReference type="NCBI Taxonomy" id="68256"/>
    <lineage>
        <taxon>Bacteria</taxon>
        <taxon>Bacillati</taxon>
        <taxon>Actinomycetota</taxon>
        <taxon>Actinomycetes</taxon>
        <taxon>Kitasatosporales</taxon>
        <taxon>Streptomycetaceae</taxon>
        <taxon>Streptomyces</taxon>
        <taxon>Streptomyces albogriseolus group</taxon>
    </lineage>
</organism>
<evidence type="ECO:0000259" key="1">
    <source>
        <dbReference type="SMART" id="SM00829"/>
    </source>
</evidence>
<dbReference type="EMBL" id="BAAAXF010000051">
    <property type="protein sequence ID" value="GAA3500014.1"/>
    <property type="molecule type" value="Genomic_DNA"/>
</dbReference>
<dbReference type="InterPro" id="IPR013154">
    <property type="entry name" value="ADH-like_N"/>
</dbReference>
<dbReference type="Pfam" id="PF00107">
    <property type="entry name" value="ADH_zinc_N"/>
    <property type="match status" value="1"/>
</dbReference>
<dbReference type="InterPro" id="IPR011032">
    <property type="entry name" value="GroES-like_sf"/>
</dbReference>
<proteinExistence type="predicted"/>
<dbReference type="PANTHER" id="PTHR45033:SF2">
    <property type="entry name" value="ZINC-TYPE ALCOHOL DEHYDROGENASE-LIKE PROTEIN C1773.06C"/>
    <property type="match status" value="1"/>
</dbReference>
<feature type="domain" description="Enoyl reductase (ER)" evidence="1">
    <location>
        <begin position="23"/>
        <end position="344"/>
    </location>
</feature>
<accession>A0ABP6TZY4</accession>
<dbReference type="Gene3D" id="3.90.180.10">
    <property type="entry name" value="Medium-chain alcohol dehydrogenases, catalytic domain"/>
    <property type="match status" value="1"/>
</dbReference>
<dbReference type="PANTHER" id="PTHR45033">
    <property type="match status" value="1"/>
</dbReference>
<dbReference type="CDD" id="cd08276">
    <property type="entry name" value="MDR7"/>
    <property type="match status" value="1"/>
</dbReference>
<dbReference type="InterPro" id="IPR036291">
    <property type="entry name" value="NAD(P)-bd_dom_sf"/>
</dbReference>
<dbReference type="Pfam" id="PF08240">
    <property type="entry name" value="ADH_N"/>
    <property type="match status" value="1"/>
</dbReference>
<dbReference type="InterPro" id="IPR052711">
    <property type="entry name" value="Zinc_ADH-like"/>
</dbReference>
<evidence type="ECO:0000313" key="2">
    <source>
        <dbReference type="EMBL" id="GAA3500014.1"/>
    </source>
</evidence>
<dbReference type="Proteomes" id="UP001501455">
    <property type="component" value="Unassembled WGS sequence"/>
</dbReference>
<comment type="caution">
    <text evidence="2">The sequence shown here is derived from an EMBL/GenBank/DDBJ whole genome shotgun (WGS) entry which is preliminary data.</text>
</comment>
<name>A0ABP6TZY4_9ACTN</name>
<protein>
    <submittedName>
        <fullName evidence="2">NAD(P)-dependent alcohol dehydrogenase</fullName>
    </submittedName>
</protein>
<evidence type="ECO:0000313" key="3">
    <source>
        <dbReference type="Proteomes" id="UP001501455"/>
    </source>
</evidence>
<dbReference type="InterPro" id="IPR013149">
    <property type="entry name" value="ADH-like_C"/>
</dbReference>
<dbReference type="Gene3D" id="3.40.50.720">
    <property type="entry name" value="NAD(P)-binding Rossmann-like Domain"/>
    <property type="match status" value="1"/>
</dbReference>
<dbReference type="SUPFAM" id="SSF50129">
    <property type="entry name" value="GroES-like"/>
    <property type="match status" value="1"/>
</dbReference>